<gene>
    <name evidence="1" type="ORF">DK843_22490</name>
</gene>
<geneLocation type="plasmid" evidence="1 2">
    <name>unnamed</name>
</geneLocation>
<organism evidence="1 2">
    <name type="scientific">Chromobacterium phragmitis</name>
    <dbReference type="NCBI Taxonomy" id="2202141"/>
    <lineage>
        <taxon>Bacteria</taxon>
        <taxon>Pseudomonadati</taxon>
        <taxon>Pseudomonadota</taxon>
        <taxon>Betaproteobacteria</taxon>
        <taxon>Neisseriales</taxon>
        <taxon>Chromobacteriaceae</taxon>
        <taxon>Chromobacterium</taxon>
    </lineage>
</organism>
<evidence type="ECO:0000313" key="1">
    <source>
        <dbReference type="EMBL" id="AXE37200.1"/>
    </source>
</evidence>
<reference evidence="1 2" key="1">
    <citation type="submission" date="2018-05" db="EMBL/GenBank/DDBJ databases">
        <title>Genome sequencing, assembly and analysis of the novel insecticidal bacterium, Chromobacterium phragmitis.</title>
        <authorList>
            <person name="Sparks M.E."/>
            <person name="Blackburn M.B."/>
            <person name="Gundersen-Rindal D.E."/>
        </authorList>
    </citation>
    <scope>NUCLEOTIDE SEQUENCE [LARGE SCALE GENOMIC DNA]</scope>
    <source>
        <strain evidence="1">IIBBL 274-1</strain>
        <plasmid evidence="1 2">unnamed</plasmid>
    </source>
</reference>
<accession>A0A344UPK2</accession>
<dbReference type="KEGG" id="chrb:DK843_22490"/>
<sequence>MAGDWHAQAGLKASTGNIDPVLDQLKGGGITSDMIKALDATKLMGSLKDWQIDAPGIGRFLRGGSRVRFP</sequence>
<protein>
    <submittedName>
        <fullName evidence="1">Uncharacterized protein</fullName>
    </submittedName>
</protein>
<dbReference type="EMBL" id="CP029555">
    <property type="protein sequence ID" value="AXE37200.1"/>
    <property type="molecule type" value="Genomic_DNA"/>
</dbReference>
<name>A0A344UPK2_9NEIS</name>
<keyword evidence="1" id="KW-0614">Plasmid</keyword>
<proteinExistence type="predicted"/>
<dbReference type="RefSeq" id="WP_114074626.1">
    <property type="nucleotide sequence ID" value="NZ_CP029555.1"/>
</dbReference>
<dbReference type="Proteomes" id="UP000252038">
    <property type="component" value="Plasmid unnamed"/>
</dbReference>
<dbReference type="AlphaFoldDB" id="A0A344UPK2"/>
<evidence type="ECO:0000313" key="2">
    <source>
        <dbReference type="Proteomes" id="UP000252038"/>
    </source>
</evidence>